<organism evidence="1 2">
    <name type="scientific">Cylindrospermopsis curvispora GIHE-G1</name>
    <dbReference type="NCBI Taxonomy" id="2666332"/>
    <lineage>
        <taxon>Bacteria</taxon>
        <taxon>Bacillati</taxon>
        <taxon>Cyanobacteriota</taxon>
        <taxon>Cyanophyceae</taxon>
        <taxon>Nostocales</taxon>
        <taxon>Aphanizomenonaceae</taxon>
        <taxon>Cylindrospermopsis</taxon>
    </lineage>
</organism>
<proteinExistence type="predicted"/>
<evidence type="ECO:0000313" key="2">
    <source>
        <dbReference type="Proteomes" id="UP000516013"/>
    </source>
</evidence>
<gene>
    <name evidence="1" type="ORF">IAR63_17120</name>
</gene>
<sequence length="77" mass="8519">MKLNRRNCGGALEIANPSYPEILPKTLASVAIASLTSVEPNWLNPDGTINPQILLDSFLEFWRQHGESLLKSAPYLP</sequence>
<dbReference type="Proteomes" id="UP000516013">
    <property type="component" value="Chromosome"/>
</dbReference>
<name>A0A7H0F0E2_9CYAN</name>
<dbReference type="KEGG" id="ccur:IAR63_17120"/>
<reference evidence="1 2" key="1">
    <citation type="submission" date="2020-08" db="EMBL/GenBank/DDBJ databases">
        <title>Complete genome sequence of Raphidiopsis curvispora isolated from drinking water reservoir in South Korea.</title>
        <authorList>
            <person name="Jeong J."/>
        </authorList>
    </citation>
    <scope>NUCLEOTIDE SEQUENCE [LARGE SCALE GENOMIC DNA]</scope>
    <source>
        <strain evidence="1 2">GIHE-G1</strain>
    </source>
</reference>
<dbReference type="RefSeq" id="WP_187706104.1">
    <property type="nucleotide sequence ID" value="NZ_CP060822.1"/>
</dbReference>
<accession>A0A7H0F0E2</accession>
<keyword evidence="2" id="KW-1185">Reference proteome</keyword>
<dbReference type="EMBL" id="CP060822">
    <property type="protein sequence ID" value="QNP29508.1"/>
    <property type="molecule type" value="Genomic_DNA"/>
</dbReference>
<protein>
    <submittedName>
        <fullName evidence="1">Uncharacterized protein</fullName>
    </submittedName>
</protein>
<dbReference type="AlphaFoldDB" id="A0A7H0F0E2"/>
<evidence type="ECO:0000313" key="1">
    <source>
        <dbReference type="EMBL" id="QNP29508.1"/>
    </source>
</evidence>